<dbReference type="EMBL" id="GGEC01070589">
    <property type="protein sequence ID" value="MBX51073.1"/>
    <property type="molecule type" value="Transcribed_RNA"/>
</dbReference>
<evidence type="ECO:0000313" key="1">
    <source>
        <dbReference type="EMBL" id="MBX51073.1"/>
    </source>
</evidence>
<name>A0A2P2P8T3_RHIMU</name>
<proteinExistence type="predicted"/>
<organism evidence="1">
    <name type="scientific">Rhizophora mucronata</name>
    <name type="common">Asiatic mangrove</name>
    <dbReference type="NCBI Taxonomy" id="61149"/>
    <lineage>
        <taxon>Eukaryota</taxon>
        <taxon>Viridiplantae</taxon>
        <taxon>Streptophyta</taxon>
        <taxon>Embryophyta</taxon>
        <taxon>Tracheophyta</taxon>
        <taxon>Spermatophyta</taxon>
        <taxon>Magnoliopsida</taxon>
        <taxon>eudicotyledons</taxon>
        <taxon>Gunneridae</taxon>
        <taxon>Pentapetalae</taxon>
        <taxon>rosids</taxon>
        <taxon>fabids</taxon>
        <taxon>Malpighiales</taxon>
        <taxon>Rhizophoraceae</taxon>
        <taxon>Rhizophora</taxon>
    </lineage>
</organism>
<sequence length="43" mass="5314">MHCIPLVYQRHHYENREENFNSLSNYHCDADTCQKRRHLLLVE</sequence>
<reference evidence="1" key="1">
    <citation type="submission" date="2018-02" db="EMBL/GenBank/DDBJ databases">
        <title>Rhizophora mucronata_Transcriptome.</title>
        <authorList>
            <person name="Meera S.P."/>
            <person name="Sreeshan A."/>
            <person name="Augustine A."/>
        </authorList>
    </citation>
    <scope>NUCLEOTIDE SEQUENCE</scope>
    <source>
        <tissue evidence="1">Leaf</tissue>
    </source>
</reference>
<dbReference type="AlphaFoldDB" id="A0A2P2P8T3"/>
<accession>A0A2P2P8T3</accession>
<protein>
    <submittedName>
        <fullName evidence="1">Uncharacterized protein</fullName>
    </submittedName>
</protein>